<comment type="caution">
    <text evidence="1">The sequence shown here is derived from an EMBL/GenBank/DDBJ whole genome shotgun (WGS) entry which is preliminary data.</text>
</comment>
<organism evidence="1 2">
    <name type="scientific">Paramecium pentaurelia</name>
    <dbReference type="NCBI Taxonomy" id="43138"/>
    <lineage>
        <taxon>Eukaryota</taxon>
        <taxon>Sar</taxon>
        <taxon>Alveolata</taxon>
        <taxon>Ciliophora</taxon>
        <taxon>Intramacronucleata</taxon>
        <taxon>Oligohymenophorea</taxon>
        <taxon>Peniculida</taxon>
        <taxon>Parameciidae</taxon>
        <taxon>Paramecium</taxon>
    </lineage>
</organism>
<evidence type="ECO:0000313" key="2">
    <source>
        <dbReference type="Proteomes" id="UP000689195"/>
    </source>
</evidence>
<proteinExistence type="predicted"/>
<accession>A0A8S1Y6J5</accession>
<gene>
    <name evidence="1" type="ORF">PPENT_87.1.T1520092</name>
</gene>
<protein>
    <submittedName>
        <fullName evidence="1">Uncharacterized protein</fullName>
    </submittedName>
</protein>
<sequence length="54" mass="6598">MLFCFPELIYILYDLEEMKGDFEVEQFDEIQLPSIAPIHKEQKSLYNEYFTFQL</sequence>
<dbReference type="EMBL" id="CAJJDO010000152">
    <property type="protein sequence ID" value="CAD8208903.1"/>
    <property type="molecule type" value="Genomic_DNA"/>
</dbReference>
<reference evidence="1" key="1">
    <citation type="submission" date="2021-01" db="EMBL/GenBank/DDBJ databases">
        <authorList>
            <consortium name="Genoscope - CEA"/>
            <person name="William W."/>
        </authorList>
    </citation>
    <scope>NUCLEOTIDE SEQUENCE</scope>
</reference>
<name>A0A8S1Y6J5_9CILI</name>
<keyword evidence="2" id="KW-1185">Reference proteome</keyword>
<evidence type="ECO:0000313" key="1">
    <source>
        <dbReference type="EMBL" id="CAD8208903.1"/>
    </source>
</evidence>
<dbReference type="AlphaFoldDB" id="A0A8S1Y6J5"/>
<dbReference type="Proteomes" id="UP000689195">
    <property type="component" value="Unassembled WGS sequence"/>
</dbReference>